<dbReference type="InterPro" id="IPR003660">
    <property type="entry name" value="HAMP_dom"/>
</dbReference>
<evidence type="ECO:0000256" key="1">
    <source>
        <dbReference type="ARBA" id="ARBA00004236"/>
    </source>
</evidence>
<comment type="subcellular location">
    <subcellularLocation>
        <location evidence="1">Cell membrane</location>
    </subcellularLocation>
</comment>
<keyword evidence="2" id="KW-1003">Cell membrane</keyword>
<feature type="compositionally biased region" description="Low complexity" evidence="7">
    <location>
        <begin position="524"/>
        <end position="542"/>
    </location>
</feature>
<dbReference type="PROSITE" id="PS50885">
    <property type="entry name" value="HAMP"/>
    <property type="match status" value="1"/>
</dbReference>
<keyword evidence="4 6" id="KW-0807">Transducer</keyword>
<evidence type="ECO:0000313" key="11">
    <source>
        <dbReference type="EMBL" id="MFD2629208.1"/>
    </source>
</evidence>
<dbReference type="InterPro" id="IPR004089">
    <property type="entry name" value="MCPsignal_dom"/>
</dbReference>
<reference evidence="12" key="1">
    <citation type="journal article" date="2019" name="Int. J. Syst. Evol. Microbiol.">
        <title>The Global Catalogue of Microorganisms (GCM) 10K type strain sequencing project: providing services to taxonomists for standard genome sequencing and annotation.</title>
        <authorList>
            <consortium name="The Broad Institute Genomics Platform"/>
            <consortium name="The Broad Institute Genome Sequencing Center for Infectious Disease"/>
            <person name="Wu L."/>
            <person name="Ma J."/>
        </authorList>
    </citation>
    <scope>NUCLEOTIDE SEQUENCE [LARGE SCALE GENOMIC DNA]</scope>
    <source>
        <strain evidence="12">TISTR 1858</strain>
    </source>
</reference>
<name>A0ABW5Q0N4_9BACI</name>
<dbReference type="CDD" id="cd11386">
    <property type="entry name" value="MCP_signal"/>
    <property type="match status" value="1"/>
</dbReference>
<feature type="transmembrane region" description="Helical" evidence="8">
    <location>
        <begin position="12"/>
        <end position="34"/>
    </location>
</feature>
<dbReference type="Pfam" id="PF00672">
    <property type="entry name" value="HAMP"/>
    <property type="match status" value="1"/>
</dbReference>
<evidence type="ECO:0000256" key="7">
    <source>
        <dbReference type="SAM" id="MobiDB-lite"/>
    </source>
</evidence>
<feature type="domain" description="Methyl-accepting transducer" evidence="9">
    <location>
        <begin position="283"/>
        <end position="519"/>
    </location>
</feature>
<dbReference type="CDD" id="cd06225">
    <property type="entry name" value="HAMP"/>
    <property type="match status" value="1"/>
</dbReference>
<dbReference type="Pfam" id="PF00015">
    <property type="entry name" value="MCPsignal"/>
    <property type="match status" value="1"/>
</dbReference>
<dbReference type="SMART" id="SM00304">
    <property type="entry name" value="HAMP"/>
    <property type="match status" value="1"/>
</dbReference>
<evidence type="ECO:0000256" key="4">
    <source>
        <dbReference type="ARBA" id="ARBA00023224"/>
    </source>
</evidence>
<proteinExistence type="inferred from homology"/>
<evidence type="ECO:0000256" key="6">
    <source>
        <dbReference type="PROSITE-ProRule" id="PRU00284"/>
    </source>
</evidence>
<dbReference type="PANTHER" id="PTHR32089:SF114">
    <property type="entry name" value="METHYL-ACCEPTING CHEMOTAXIS PROTEIN MCPB"/>
    <property type="match status" value="1"/>
</dbReference>
<dbReference type="Gene3D" id="1.10.287.950">
    <property type="entry name" value="Methyl-accepting chemotaxis protein"/>
    <property type="match status" value="1"/>
</dbReference>
<dbReference type="RefSeq" id="WP_379561977.1">
    <property type="nucleotide sequence ID" value="NZ_JBHUMX010000035.1"/>
</dbReference>
<dbReference type="SMART" id="SM00283">
    <property type="entry name" value="MA"/>
    <property type="match status" value="1"/>
</dbReference>
<accession>A0ABW5Q0N4</accession>
<keyword evidence="8" id="KW-1133">Transmembrane helix</keyword>
<dbReference type="SUPFAM" id="SSF58104">
    <property type="entry name" value="Methyl-accepting chemotaxis protein (MCP) signaling domain"/>
    <property type="match status" value="1"/>
</dbReference>
<feature type="domain" description="HAMP" evidence="10">
    <location>
        <begin position="211"/>
        <end position="264"/>
    </location>
</feature>
<feature type="region of interest" description="Disordered" evidence="7">
    <location>
        <begin position="524"/>
        <end position="548"/>
    </location>
</feature>
<protein>
    <submittedName>
        <fullName evidence="11">Methyl-accepting chemotaxis protein</fullName>
    </submittedName>
</protein>
<comment type="caution">
    <text evidence="11">The sequence shown here is derived from an EMBL/GenBank/DDBJ whole genome shotgun (WGS) entry which is preliminary data.</text>
</comment>
<sequence length="569" mass="62010">MRKKFTLRNVKIGWKYGITILLIFILIGLSTAYVSKLLADIGDNVRNVDMRGNQAVDITEMVGITKEKGVPISTYMYNQSNLSVEEYSVYVEKFNEIEQLIRERLNNEEQIEIFDQISSKDQEMNELFMNEIVPTANRGDTATTATLVSQAKLLRSDIGNLLEDLRTVINEDRFQAIQETKDLQELTFIIQLSAMAGSIVIGGVLILLISRRVSRNLGQVVAISNQIADGNLAVEPMDYKGTDEIGRLATAINGMAANLRNVIQQVTTVSQTVSSHSEELTQSAGEVKAGSEQVAETMQELASGTETQANNASDLAEVISSFTTKVYEANDKGVLVQQATNEVMNMTDEGSTLMEDSTKQMAAIDRIVKEAVQKMEGLDAQSKEISKLVSVIKDIAEQTNLLALNAAIEAARAGEQGKGFAVVADEVRKLAEQVSVSVTDITRIVTGIQTESTSVAQSLETGYTEVEKGTKQLRTTGETFQGIQLFVTEMTNSVKQISDNLSEMATSSEEMNRSIEEIAAISEESAAGVEQTSASSQQTSSSMEEIAGSSEQLAKLAGKLNELVARFKL</sequence>
<organism evidence="11 12">
    <name type="scientific">Oceanobacillus kapialis</name>
    <dbReference type="NCBI Taxonomy" id="481353"/>
    <lineage>
        <taxon>Bacteria</taxon>
        <taxon>Bacillati</taxon>
        <taxon>Bacillota</taxon>
        <taxon>Bacilli</taxon>
        <taxon>Bacillales</taxon>
        <taxon>Bacillaceae</taxon>
        <taxon>Oceanobacillus</taxon>
    </lineage>
</organism>
<feature type="region of interest" description="Disordered" evidence="7">
    <location>
        <begin position="282"/>
        <end position="309"/>
    </location>
</feature>
<dbReference type="PRINTS" id="PR00260">
    <property type="entry name" value="CHEMTRNSDUCR"/>
</dbReference>
<feature type="transmembrane region" description="Helical" evidence="8">
    <location>
        <begin position="188"/>
        <end position="209"/>
    </location>
</feature>
<dbReference type="PROSITE" id="PS50111">
    <property type="entry name" value="CHEMOTAXIS_TRANSDUC_2"/>
    <property type="match status" value="1"/>
</dbReference>
<comment type="similarity">
    <text evidence="5">Belongs to the methyl-accepting chemotaxis (MCP) protein family.</text>
</comment>
<keyword evidence="12" id="KW-1185">Reference proteome</keyword>
<gene>
    <name evidence="11" type="ORF">ACFSUN_10505</name>
</gene>
<dbReference type="PANTHER" id="PTHR32089">
    <property type="entry name" value="METHYL-ACCEPTING CHEMOTAXIS PROTEIN MCPB"/>
    <property type="match status" value="1"/>
</dbReference>
<dbReference type="InterPro" id="IPR004090">
    <property type="entry name" value="Chemotax_Me-accpt_rcpt"/>
</dbReference>
<evidence type="ECO:0000256" key="2">
    <source>
        <dbReference type="ARBA" id="ARBA00022475"/>
    </source>
</evidence>
<dbReference type="EMBL" id="JBHUMX010000035">
    <property type="protein sequence ID" value="MFD2629208.1"/>
    <property type="molecule type" value="Genomic_DNA"/>
</dbReference>
<evidence type="ECO:0000259" key="10">
    <source>
        <dbReference type="PROSITE" id="PS50885"/>
    </source>
</evidence>
<evidence type="ECO:0000313" key="12">
    <source>
        <dbReference type="Proteomes" id="UP001597451"/>
    </source>
</evidence>
<evidence type="ECO:0000259" key="9">
    <source>
        <dbReference type="PROSITE" id="PS50111"/>
    </source>
</evidence>
<evidence type="ECO:0000256" key="3">
    <source>
        <dbReference type="ARBA" id="ARBA00023136"/>
    </source>
</evidence>
<evidence type="ECO:0000256" key="5">
    <source>
        <dbReference type="ARBA" id="ARBA00029447"/>
    </source>
</evidence>
<dbReference type="Proteomes" id="UP001597451">
    <property type="component" value="Unassembled WGS sequence"/>
</dbReference>
<evidence type="ECO:0000256" key="8">
    <source>
        <dbReference type="SAM" id="Phobius"/>
    </source>
</evidence>
<feature type="compositionally biased region" description="Polar residues" evidence="7">
    <location>
        <begin position="294"/>
        <end position="309"/>
    </location>
</feature>
<keyword evidence="8" id="KW-0812">Transmembrane</keyword>
<keyword evidence="3 8" id="KW-0472">Membrane</keyword>